<evidence type="ECO:0000313" key="2">
    <source>
        <dbReference type="Proteomes" id="UP000823775"/>
    </source>
</evidence>
<keyword evidence="2" id="KW-1185">Reference proteome</keyword>
<protein>
    <submittedName>
        <fullName evidence="1">Uncharacterized protein</fullName>
    </submittedName>
</protein>
<sequence>MEIKSTKWPKYSGQIVVRVRLLQTAPSKNDHEVPLAREILIASLVTNLCRDAGVPEIERIDEKIWTNQVLDITKIQDEMNPKLKKRKRVPVVCHVSETDMGINSQMVTNMTAWKITRLTLLIEHMPDIIKRAIDKALAPFYVKVQVLEHRVSKLEGIGAREALAALKADMSKVKIDVH</sequence>
<dbReference type="EMBL" id="JACEIK010000726">
    <property type="protein sequence ID" value="MCD7461477.1"/>
    <property type="molecule type" value="Genomic_DNA"/>
</dbReference>
<organism evidence="1 2">
    <name type="scientific">Datura stramonium</name>
    <name type="common">Jimsonweed</name>
    <name type="synonym">Common thornapple</name>
    <dbReference type="NCBI Taxonomy" id="4076"/>
    <lineage>
        <taxon>Eukaryota</taxon>
        <taxon>Viridiplantae</taxon>
        <taxon>Streptophyta</taxon>
        <taxon>Embryophyta</taxon>
        <taxon>Tracheophyta</taxon>
        <taxon>Spermatophyta</taxon>
        <taxon>Magnoliopsida</taxon>
        <taxon>eudicotyledons</taxon>
        <taxon>Gunneridae</taxon>
        <taxon>Pentapetalae</taxon>
        <taxon>asterids</taxon>
        <taxon>lamiids</taxon>
        <taxon>Solanales</taxon>
        <taxon>Solanaceae</taxon>
        <taxon>Solanoideae</taxon>
        <taxon>Datureae</taxon>
        <taxon>Datura</taxon>
    </lineage>
</organism>
<evidence type="ECO:0000313" key="1">
    <source>
        <dbReference type="EMBL" id="MCD7461477.1"/>
    </source>
</evidence>
<name>A0ABS8SSX6_DATST</name>
<proteinExistence type="predicted"/>
<comment type="caution">
    <text evidence="1">The sequence shown here is derived from an EMBL/GenBank/DDBJ whole genome shotgun (WGS) entry which is preliminary data.</text>
</comment>
<dbReference type="Proteomes" id="UP000823775">
    <property type="component" value="Unassembled WGS sequence"/>
</dbReference>
<gene>
    <name evidence="1" type="ORF">HAX54_046207</name>
</gene>
<reference evidence="1 2" key="1">
    <citation type="journal article" date="2021" name="BMC Genomics">
        <title>Datura genome reveals duplications of psychoactive alkaloid biosynthetic genes and high mutation rate following tissue culture.</title>
        <authorList>
            <person name="Rajewski A."/>
            <person name="Carter-House D."/>
            <person name="Stajich J."/>
            <person name="Litt A."/>
        </authorList>
    </citation>
    <scope>NUCLEOTIDE SEQUENCE [LARGE SCALE GENOMIC DNA]</scope>
    <source>
        <strain evidence="1">AR-01</strain>
    </source>
</reference>
<accession>A0ABS8SSX6</accession>